<dbReference type="InterPro" id="IPR005944">
    <property type="entry name" value="Pro_iminopeptidase"/>
</dbReference>
<reference evidence="13 14" key="1">
    <citation type="submission" date="2018-08" db="EMBL/GenBank/DDBJ databases">
        <title>Genomic Encyclopedia of Archaeal and Bacterial Type Strains, Phase II (KMG-II): from individual species to whole genera.</title>
        <authorList>
            <person name="Goeker M."/>
        </authorList>
    </citation>
    <scope>NUCLEOTIDE SEQUENCE [LARGE SCALE GENOMIC DNA]</scope>
    <source>
        <strain evidence="13 14">DSM 100880</strain>
    </source>
</reference>
<evidence type="ECO:0000256" key="11">
    <source>
        <dbReference type="SAM" id="SignalP"/>
    </source>
</evidence>
<dbReference type="Proteomes" id="UP000257136">
    <property type="component" value="Unassembled WGS sequence"/>
</dbReference>
<comment type="subcellular location">
    <subcellularLocation>
        <location evidence="2">Cytoplasm</location>
    </subcellularLocation>
</comment>
<comment type="catalytic activity">
    <reaction evidence="1">
        <text>Release of N-terminal proline from a peptide.</text>
        <dbReference type="EC" id="3.4.11.5"/>
    </reaction>
</comment>
<dbReference type="InterPro" id="IPR000073">
    <property type="entry name" value="AB_hydrolase_1"/>
</dbReference>
<protein>
    <recommendedName>
        <fullName evidence="5">Proline iminopeptidase</fullName>
        <ecNumber evidence="4">3.4.11.5</ecNumber>
    </recommendedName>
    <alternativeName>
        <fullName evidence="10">Prolyl aminopeptidase</fullName>
    </alternativeName>
</protein>
<dbReference type="SUPFAM" id="SSF53474">
    <property type="entry name" value="alpha/beta-Hydrolases"/>
    <property type="match status" value="1"/>
</dbReference>
<gene>
    <name evidence="13" type="ORF">C8P67_10482</name>
</gene>
<dbReference type="GO" id="GO:0004177">
    <property type="term" value="F:aminopeptidase activity"/>
    <property type="evidence" value="ECO:0007669"/>
    <property type="project" value="UniProtKB-KW"/>
</dbReference>
<dbReference type="GO" id="GO:0006508">
    <property type="term" value="P:proteolysis"/>
    <property type="evidence" value="ECO:0007669"/>
    <property type="project" value="UniProtKB-KW"/>
</dbReference>
<name>A0A3E0EMH4_9FLAO</name>
<feature type="chain" id="PRO_5017661886" description="Proline iminopeptidase" evidence="11">
    <location>
        <begin position="19"/>
        <end position="373"/>
    </location>
</feature>
<dbReference type="PANTHER" id="PTHR43722:SF1">
    <property type="entry name" value="PROLINE IMINOPEPTIDASE"/>
    <property type="match status" value="1"/>
</dbReference>
<sequence length="373" mass="42634">MKITSLFIFFLLSFICLAQSKKNVKTRKNPLEIINVHSQNTKSISKFENKFFEEKFVLINGIEQWITIKGDSSKPIILFIHGGPGSPISPYIDVMYKDLEKDFIIVQWDQRGTGRTYGQNSPPEELTPDYLKSNPLTLEQMASDGIEVSEYLLKHLAKQKIILFGTSWGSALGVKIATKRPDLFYAYVGHSQIVNPAIDIEFYSKIYKMAVEKDDKEALEILNTIGKPPYSRAKNIGQLFRIVKKYERENSTPAPDNWFVLSPAYNNDIDNKNRSDGDDYSFVNYVGDSKLDVLSMSASINLQKDNIDFKIPVYLIQGNEDILTPKESSKKYFDKIQAPKKEYFLLPKSAHGFNQSVVETQYKIFKSIKKSIN</sequence>
<dbReference type="EC" id="3.4.11.5" evidence="4"/>
<evidence type="ECO:0000256" key="2">
    <source>
        <dbReference type="ARBA" id="ARBA00004496"/>
    </source>
</evidence>
<evidence type="ECO:0000259" key="12">
    <source>
        <dbReference type="Pfam" id="PF00561"/>
    </source>
</evidence>
<dbReference type="InterPro" id="IPR002410">
    <property type="entry name" value="Peptidase_S33"/>
</dbReference>
<dbReference type="Gene3D" id="3.40.50.1820">
    <property type="entry name" value="alpha/beta hydrolase"/>
    <property type="match status" value="1"/>
</dbReference>
<evidence type="ECO:0000256" key="6">
    <source>
        <dbReference type="ARBA" id="ARBA00022438"/>
    </source>
</evidence>
<dbReference type="PANTHER" id="PTHR43722">
    <property type="entry name" value="PROLINE IMINOPEPTIDASE"/>
    <property type="match status" value="1"/>
</dbReference>
<dbReference type="OrthoDB" id="9796770at2"/>
<evidence type="ECO:0000256" key="9">
    <source>
        <dbReference type="ARBA" id="ARBA00022801"/>
    </source>
</evidence>
<dbReference type="Pfam" id="PF00561">
    <property type="entry name" value="Abhydrolase_1"/>
    <property type="match status" value="1"/>
</dbReference>
<keyword evidence="7" id="KW-0963">Cytoplasm</keyword>
<keyword evidence="6" id="KW-0031">Aminopeptidase</keyword>
<keyword evidence="11" id="KW-0732">Signal</keyword>
<proteinExistence type="inferred from homology"/>
<evidence type="ECO:0000256" key="10">
    <source>
        <dbReference type="ARBA" id="ARBA00029605"/>
    </source>
</evidence>
<keyword evidence="8" id="KW-0645">Protease</keyword>
<comment type="caution">
    <text evidence="13">The sequence shown here is derived from an EMBL/GenBank/DDBJ whole genome shotgun (WGS) entry which is preliminary data.</text>
</comment>
<evidence type="ECO:0000256" key="7">
    <source>
        <dbReference type="ARBA" id="ARBA00022490"/>
    </source>
</evidence>
<accession>A0A3E0EMH4</accession>
<evidence type="ECO:0000256" key="5">
    <source>
        <dbReference type="ARBA" id="ARBA00021843"/>
    </source>
</evidence>
<evidence type="ECO:0000256" key="8">
    <source>
        <dbReference type="ARBA" id="ARBA00022670"/>
    </source>
</evidence>
<evidence type="ECO:0000256" key="4">
    <source>
        <dbReference type="ARBA" id="ARBA00012568"/>
    </source>
</evidence>
<dbReference type="AlphaFoldDB" id="A0A3E0EMH4"/>
<keyword evidence="9" id="KW-0378">Hydrolase</keyword>
<dbReference type="GO" id="GO:0005737">
    <property type="term" value="C:cytoplasm"/>
    <property type="evidence" value="ECO:0007669"/>
    <property type="project" value="UniProtKB-SubCell"/>
</dbReference>
<dbReference type="PRINTS" id="PR00793">
    <property type="entry name" value="PROAMNOPTASE"/>
</dbReference>
<feature type="signal peptide" evidence="11">
    <location>
        <begin position="1"/>
        <end position="18"/>
    </location>
</feature>
<organism evidence="13 14">
    <name type="scientific">Flavobacterium aquicola</name>
    <dbReference type="NCBI Taxonomy" id="1682742"/>
    <lineage>
        <taxon>Bacteria</taxon>
        <taxon>Pseudomonadati</taxon>
        <taxon>Bacteroidota</taxon>
        <taxon>Flavobacteriia</taxon>
        <taxon>Flavobacteriales</taxon>
        <taxon>Flavobacteriaceae</taxon>
        <taxon>Flavobacterium</taxon>
    </lineage>
</organism>
<evidence type="ECO:0000313" key="13">
    <source>
        <dbReference type="EMBL" id="REG99464.1"/>
    </source>
</evidence>
<comment type="similarity">
    <text evidence="3">Belongs to the peptidase S33 family.</text>
</comment>
<feature type="domain" description="AB hydrolase-1" evidence="12">
    <location>
        <begin position="75"/>
        <end position="351"/>
    </location>
</feature>
<dbReference type="InterPro" id="IPR029058">
    <property type="entry name" value="AB_hydrolase_fold"/>
</dbReference>
<evidence type="ECO:0000313" key="14">
    <source>
        <dbReference type="Proteomes" id="UP000257136"/>
    </source>
</evidence>
<evidence type="ECO:0000256" key="3">
    <source>
        <dbReference type="ARBA" id="ARBA00010088"/>
    </source>
</evidence>
<dbReference type="EMBL" id="QUNI01000004">
    <property type="protein sequence ID" value="REG99464.1"/>
    <property type="molecule type" value="Genomic_DNA"/>
</dbReference>
<keyword evidence="14" id="KW-1185">Reference proteome</keyword>
<evidence type="ECO:0000256" key="1">
    <source>
        <dbReference type="ARBA" id="ARBA00001585"/>
    </source>
</evidence>